<dbReference type="InterPro" id="IPR002912">
    <property type="entry name" value="ACT_dom"/>
</dbReference>
<reference evidence="14 15" key="1">
    <citation type="submission" date="2020-06" db="EMBL/GenBank/DDBJ databases">
        <title>Schlegella sp. ID0723 isolated from air conditioner.</title>
        <authorList>
            <person name="Kim D.Y."/>
            <person name="Kim D.-U."/>
        </authorList>
    </citation>
    <scope>NUCLEOTIDE SEQUENCE [LARGE SCALE GENOMIC DNA]</scope>
    <source>
        <strain evidence="14 15">ID0723</strain>
    </source>
</reference>
<name>A0A7Y6NLD5_9BURK</name>
<dbReference type="UniPathway" id="UPA00135">
    <property type="reaction ID" value="UER00196"/>
</dbReference>
<comment type="caution">
    <text evidence="14">The sequence shown here is derived from an EMBL/GenBank/DDBJ whole genome shotgun (WGS) entry which is preliminary data.</text>
</comment>
<dbReference type="Pfam" id="PF00389">
    <property type="entry name" value="2-Hacid_dh"/>
    <property type="match status" value="1"/>
</dbReference>
<comment type="catalytic activity">
    <reaction evidence="11">
        <text>(2R)-3-phosphoglycerate + NAD(+) = 3-phosphooxypyruvate + NADH + H(+)</text>
        <dbReference type="Rhea" id="RHEA:12641"/>
        <dbReference type="ChEBI" id="CHEBI:15378"/>
        <dbReference type="ChEBI" id="CHEBI:18110"/>
        <dbReference type="ChEBI" id="CHEBI:57540"/>
        <dbReference type="ChEBI" id="CHEBI:57945"/>
        <dbReference type="ChEBI" id="CHEBI:58272"/>
        <dbReference type="EC" id="1.1.1.95"/>
    </reaction>
</comment>
<dbReference type="SUPFAM" id="SSF52283">
    <property type="entry name" value="Formate/glycerate dehydrogenase catalytic domain-like"/>
    <property type="match status" value="1"/>
</dbReference>
<dbReference type="AlphaFoldDB" id="A0A7Y6NLD5"/>
<evidence type="ECO:0000256" key="1">
    <source>
        <dbReference type="ARBA" id="ARBA00003800"/>
    </source>
</evidence>
<evidence type="ECO:0000256" key="7">
    <source>
        <dbReference type="ARBA" id="ARBA00023002"/>
    </source>
</evidence>
<dbReference type="Gene3D" id="3.30.70.260">
    <property type="match status" value="1"/>
</dbReference>
<dbReference type="PANTHER" id="PTHR42938:SF47">
    <property type="entry name" value="HYDROXYPYRUVATE REDUCTASE"/>
    <property type="match status" value="1"/>
</dbReference>
<dbReference type="PROSITE" id="PS00065">
    <property type="entry name" value="D_2_HYDROXYACID_DH_1"/>
    <property type="match status" value="1"/>
</dbReference>
<dbReference type="Gene3D" id="3.40.50.720">
    <property type="entry name" value="NAD(P)-binding Rossmann-like Domain"/>
    <property type="match status" value="2"/>
</dbReference>
<dbReference type="Pfam" id="PF02826">
    <property type="entry name" value="2-Hacid_dh_C"/>
    <property type="match status" value="1"/>
</dbReference>
<dbReference type="Proteomes" id="UP000529637">
    <property type="component" value="Unassembled WGS sequence"/>
</dbReference>
<evidence type="ECO:0000313" key="14">
    <source>
        <dbReference type="EMBL" id="NUZ05219.1"/>
    </source>
</evidence>
<evidence type="ECO:0000256" key="10">
    <source>
        <dbReference type="ARBA" id="ARBA00048126"/>
    </source>
</evidence>
<dbReference type="CDD" id="cd12174">
    <property type="entry name" value="PGDH_like_3"/>
    <property type="match status" value="1"/>
</dbReference>
<evidence type="ECO:0000256" key="11">
    <source>
        <dbReference type="ARBA" id="ARBA00048731"/>
    </source>
</evidence>
<dbReference type="InterPro" id="IPR029753">
    <property type="entry name" value="D-isomer_DH_CS"/>
</dbReference>
<organism evidence="14 15">
    <name type="scientific">Piscinibacter koreensis</name>
    <dbReference type="NCBI Taxonomy" id="2742824"/>
    <lineage>
        <taxon>Bacteria</taxon>
        <taxon>Pseudomonadati</taxon>
        <taxon>Pseudomonadota</taxon>
        <taxon>Betaproteobacteria</taxon>
        <taxon>Burkholderiales</taxon>
        <taxon>Sphaerotilaceae</taxon>
        <taxon>Piscinibacter</taxon>
    </lineage>
</organism>
<comment type="function">
    <text evidence="1">Catalyzes the reversible oxidation of 3-phospho-D-glycerate to 3-phosphonooxypyruvate, the first step of the phosphorylated L-serine biosynthesis pathway. Also catalyzes the reversible oxidation of 2-hydroxyglutarate to 2-oxoglutarate.</text>
</comment>
<dbReference type="InterPro" id="IPR006139">
    <property type="entry name" value="D-isomer_2_OHA_DH_cat_dom"/>
</dbReference>
<dbReference type="SUPFAM" id="SSF55021">
    <property type="entry name" value="ACT-like"/>
    <property type="match status" value="1"/>
</dbReference>
<sequence>MDRPFNVRVLNQISARGLKRLPEGRYRVGKDVEAPDAILVRSADMHAGDIPASVLAVARAGAGTNNIPVARLSARGVPVFNAPGANANAVKELVLAGMLLAARNLVPALGFVAGLHPEQPEAEMERAVEEGKKAFAGSELAGQTLGIVGLGKIGCLVADAAIKLGMNVLGHDPEITVDAAWSLPAQVKKAASVGEVLRQANFVTLHVPLIEATRHLVNADNVGSMKPGAVLLNFSREGVVDEAAVLKALATRTPAWYVCDFPSPASVRHERVIALPHLGASTQEAEENCASMVVDQLRDYLEHGNVANAVNFPAVSMTRESRYRVAIANANVPNMLGQISTAMAEAGLNIHNMVNKSRGDVAFTLVDVDSDVGAATLDALRAIEGVLSVRYLPLRD</sequence>
<accession>A0A7Y6NLD5</accession>
<comment type="catalytic activity">
    <reaction evidence="10">
        <text>(R)-2-hydroxyglutarate + NAD(+) = 2-oxoglutarate + NADH + H(+)</text>
        <dbReference type="Rhea" id="RHEA:49612"/>
        <dbReference type="ChEBI" id="CHEBI:15378"/>
        <dbReference type="ChEBI" id="CHEBI:15801"/>
        <dbReference type="ChEBI" id="CHEBI:16810"/>
        <dbReference type="ChEBI" id="CHEBI:57540"/>
        <dbReference type="ChEBI" id="CHEBI:57945"/>
        <dbReference type="EC" id="1.1.1.399"/>
    </reaction>
</comment>
<evidence type="ECO:0000256" key="8">
    <source>
        <dbReference type="ARBA" id="ARBA00023027"/>
    </source>
</evidence>
<dbReference type="InterPro" id="IPR006140">
    <property type="entry name" value="D-isomer_DH_NAD-bd"/>
</dbReference>
<dbReference type="SUPFAM" id="SSF51735">
    <property type="entry name" value="NAD(P)-binding Rossmann-fold domains"/>
    <property type="match status" value="1"/>
</dbReference>
<evidence type="ECO:0000256" key="12">
    <source>
        <dbReference type="RuleBase" id="RU003719"/>
    </source>
</evidence>
<keyword evidence="15" id="KW-1185">Reference proteome</keyword>
<evidence type="ECO:0000259" key="13">
    <source>
        <dbReference type="PROSITE" id="PS51671"/>
    </source>
</evidence>
<protein>
    <recommendedName>
        <fullName evidence="6">D-3-phosphoglycerate dehydrogenase</fullName>
        <ecNumber evidence="4">1.1.1.399</ecNumber>
        <ecNumber evidence="5">1.1.1.95</ecNumber>
    </recommendedName>
    <alternativeName>
        <fullName evidence="9">2-oxoglutarate reductase</fullName>
    </alternativeName>
</protein>
<evidence type="ECO:0000256" key="5">
    <source>
        <dbReference type="ARBA" id="ARBA00013143"/>
    </source>
</evidence>
<dbReference type="GO" id="GO:0004617">
    <property type="term" value="F:phosphoglycerate dehydrogenase activity"/>
    <property type="evidence" value="ECO:0007669"/>
    <property type="project" value="UniProtKB-EC"/>
</dbReference>
<feature type="domain" description="ACT" evidence="13">
    <location>
        <begin position="324"/>
        <end position="394"/>
    </location>
</feature>
<evidence type="ECO:0000256" key="3">
    <source>
        <dbReference type="ARBA" id="ARBA00005854"/>
    </source>
</evidence>
<dbReference type="PROSITE" id="PS51671">
    <property type="entry name" value="ACT"/>
    <property type="match status" value="1"/>
</dbReference>
<keyword evidence="8" id="KW-0520">NAD</keyword>
<dbReference type="GO" id="GO:0051287">
    <property type="term" value="F:NAD binding"/>
    <property type="evidence" value="ECO:0007669"/>
    <property type="project" value="InterPro"/>
</dbReference>
<evidence type="ECO:0000256" key="4">
    <source>
        <dbReference type="ARBA" id="ARBA00013001"/>
    </source>
</evidence>
<dbReference type="PROSITE" id="PS00670">
    <property type="entry name" value="D_2_HYDROXYACID_DH_2"/>
    <property type="match status" value="1"/>
</dbReference>
<dbReference type="InterPro" id="IPR029752">
    <property type="entry name" value="D-isomer_DH_CS1"/>
</dbReference>
<evidence type="ECO:0000256" key="9">
    <source>
        <dbReference type="ARBA" id="ARBA00030455"/>
    </source>
</evidence>
<dbReference type="EC" id="1.1.1.95" evidence="5"/>
<evidence type="ECO:0000313" key="15">
    <source>
        <dbReference type="Proteomes" id="UP000529637"/>
    </source>
</evidence>
<dbReference type="PANTHER" id="PTHR42938">
    <property type="entry name" value="FORMATE DEHYDROGENASE 1"/>
    <property type="match status" value="1"/>
</dbReference>
<proteinExistence type="inferred from homology"/>
<gene>
    <name evidence="14" type="ORF">HQN59_05530</name>
</gene>
<comment type="pathway">
    <text evidence="2">Amino-acid biosynthesis; L-serine biosynthesis; L-serine from 3-phospho-D-glycerate: step 1/3.</text>
</comment>
<dbReference type="EMBL" id="JABWMJ010000002">
    <property type="protein sequence ID" value="NUZ05219.1"/>
    <property type="molecule type" value="Genomic_DNA"/>
</dbReference>
<dbReference type="EC" id="1.1.1.399" evidence="4"/>
<dbReference type="InterPro" id="IPR036291">
    <property type="entry name" value="NAD(P)-bd_dom_sf"/>
</dbReference>
<evidence type="ECO:0000256" key="6">
    <source>
        <dbReference type="ARBA" id="ARBA00021582"/>
    </source>
</evidence>
<dbReference type="InterPro" id="IPR045865">
    <property type="entry name" value="ACT-like_dom_sf"/>
</dbReference>
<dbReference type="RefSeq" id="WP_176066903.1">
    <property type="nucleotide sequence ID" value="NZ_JABWMJ010000002.1"/>
</dbReference>
<dbReference type="CDD" id="cd04901">
    <property type="entry name" value="ACT_3PGDH"/>
    <property type="match status" value="1"/>
</dbReference>
<comment type="similarity">
    <text evidence="3 12">Belongs to the D-isomer specific 2-hydroxyacid dehydrogenase family.</text>
</comment>
<keyword evidence="7 12" id="KW-0560">Oxidoreductase</keyword>
<evidence type="ECO:0000256" key="2">
    <source>
        <dbReference type="ARBA" id="ARBA00005216"/>
    </source>
</evidence>